<evidence type="ECO:0000313" key="3">
    <source>
        <dbReference type="Proteomes" id="UP001289066"/>
    </source>
</evidence>
<accession>A0AAW9IZ35</accession>
<comment type="caution">
    <text evidence="2">The sequence shown here is derived from an EMBL/GenBank/DDBJ whole genome shotgun (WGS) entry which is preliminary data.</text>
</comment>
<reference evidence="2" key="1">
    <citation type="submission" date="2019-11" db="EMBL/GenBank/DDBJ databases">
        <title>Characterization of Clostridium perfringens isolates from swine manure treated agricultural soils.</title>
        <authorList>
            <person name="Wushke S.T."/>
        </authorList>
    </citation>
    <scope>NUCLEOTIDE SEQUENCE</scope>
    <source>
        <strain evidence="2">X15</strain>
    </source>
</reference>
<dbReference type="Proteomes" id="UP001289066">
    <property type="component" value="Unassembled WGS sequence"/>
</dbReference>
<protein>
    <submittedName>
        <fullName evidence="2">MBL fold metallo-hydrolase</fullName>
    </submittedName>
</protein>
<evidence type="ECO:0000313" key="2">
    <source>
        <dbReference type="EMBL" id="MDZ5031818.1"/>
    </source>
</evidence>
<dbReference type="Pfam" id="PF19583">
    <property type="entry name" value="ODP"/>
    <property type="match status" value="1"/>
</dbReference>
<organism evidence="2 3">
    <name type="scientific">Clostridium perfringens</name>
    <dbReference type="NCBI Taxonomy" id="1502"/>
    <lineage>
        <taxon>Bacteria</taxon>
        <taxon>Bacillati</taxon>
        <taxon>Bacillota</taxon>
        <taxon>Clostridia</taxon>
        <taxon>Eubacteriales</taxon>
        <taxon>Clostridiaceae</taxon>
        <taxon>Clostridium</taxon>
    </lineage>
</organism>
<dbReference type="InterPro" id="IPR045761">
    <property type="entry name" value="ODP_dom"/>
</dbReference>
<dbReference type="Gene3D" id="3.60.15.10">
    <property type="entry name" value="Ribonuclease Z/Hydroxyacylglutathione hydrolase-like"/>
    <property type="match status" value="1"/>
</dbReference>
<dbReference type="AlphaFoldDB" id="A0AAW9IZ35"/>
<dbReference type="InterPro" id="IPR036866">
    <property type="entry name" value="RibonucZ/Hydroxyglut_hydro"/>
</dbReference>
<dbReference type="EMBL" id="WNVG01000005">
    <property type="protein sequence ID" value="MDZ5031818.1"/>
    <property type="molecule type" value="Genomic_DNA"/>
</dbReference>
<sequence length="212" mass="24420">MINIYDNLYQFTQEISIMNFTLHQYLLLTEEPILIYTGVYEQAEFILPKVKELLNGKKLKYILVPHMESDECGGLPVFFKEYPEVITVCSELTARELPGFGYKGEIRAYKHGDILKGNDFSIKCINYPSEVHLQNGLLFFEEKRKIFFSSDLMLSFGMAAGKTRNNIWEKEVEGIGIQSIPNEEKLNILKSELKTIKPNFIAVMHGFCVDCK</sequence>
<dbReference type="SUPFAM" id="SSF56281">
    <property type="entry name" value="Metallo-hydrolase/oxidoreductase"/>
    <property type="match status" value="1"/>
</dbReference>
<name>A0AAW9IZ35_CLOPF</name>
<gene>
    <name evidence="2" type="ORF">GNF81_03210</name>
</gene>
<proteinExistence type="predicted"/>
<feature type="domain" description="ODP" evidence="1">
    <location>
        <begin position="22"/>
        <end position="206"/>
    </location>
</feature>
<evidence type="ECO:0000259" key="1">
    <source>
        <dbReference type="Pfam" id="PF19583"/>
    </source>
</evidence>